<dbReference type="Pfam" id="PF00439">
    <property type="entry name" value="Bromodomain"/>
    <property type="match status" value="1"/>
</dbReference>
<organism evidence="5 6">
    <name type="scientific">Carex littledalei</name>
    <dbReference type="NCBI Taxonomy" id="544730"/>
    <lineage>
        <taxon>Eukaryota</taxon>
        <taxon>Viridiplantae</taxon>
        <taxon>Streptophyta</taxon>
        <taxon>Embryophyta</taxon>
        <taxon>Tracheophyta</taxon>
        <taxon>Spermatophyta</taxon>
        <taxon>Magnoliopsida</taxon>
        <taxon>Liliopsida</taxon>
        <taxon>Poales</taxon>
        <taxon>Cyperaceae</taxon>
        <taxon>Cyperoideae</taxon>
        <taxon>Cariceae</taxon>
        <taxon>Carex</taxon>
        <taxon>Carex subgen. Euthyceras</taxon>
    </lineage>
</organism>
<evidence type="ECO:0000313" key="5">
    <source>
        <dbReference type="EMBL" id="KAF3330083.1"/>
    </source>
</evidence>
<feature type="compositionally biased region" description="Polar residues" evidence="3">
    <location>
        <begin position="361"/>
        <end position="377"/>
    </location>
</feature>
<feature type="compositionally biased region" description="Basic residues" evidence="3">
    <location>
        <begin position="1"/>
        <end position="10"/>
    </location>
</feature>
<feature type="compositionally biased region" description="Basic and acidic residues" evidence="3">
    <location>
        <begin position="460"/>
        <end position="471"/>
    </location>
</feature>
<name>A0A833R5K6_9POAL</name>
<dbReference type="InterPro" id="IPR001487">
    <property type="entry name" value="Bromodomain"/>
</dbReference>
<dbReference type="EMBL" id="SWLB01000014">
    <property type="protein sequence ID" value="KAF3330083.1"/>
    <property type="molecule type" value="Genomic_DNA"/>
</dbReference>
<keyword evidence="1 2" id="KW-0103">Bromodomain</keyword>
<evidence type="ECO:0000256" key="3">
    <source>
        <dbReference type="SAM" id="MobiDB-lite"/>
    </source>
</evidence>
<dbReference type="SMART" id="SM00297">
    <property type="entry name" value="BROMO"/>
    <property type="match status" value="1"/>
</dbReference>
<evidence type="ECO:0000256" key="1">
    <source>
        <dbReference type="ARBA" id="ARBA00023117"/>
    </source>
</evidence>
<dbReference type="PROSITE" id="PS50014">
    <property type="entry name" value="BROMODOMAIN_2"/>
    <property type="match status" value="1"/>
</dbReference>
<feature type="region of interest" description="Disordered" evidence="3">
    <location>
        <begin position="432"/>
        <end position="471"/>
    </location>
</feature>
<gene>
    <name evidence="5" type="ORF">FCM35_KLT05414</name>
</gene>
<dbReference type="PRINTS" id="PR00503">
    <property type="entry name" value="BROMODOMAIN"/>
</dbReference>
<dbReference type="Gene3D" id="1.20.920.10">
    <property type="entry name" value="Bromodomain-like"/>
    <property type="match status" value="1"/>
</dbReference>
<evidence type="ECO:0000313" key="6">
    <source>
        <dbReference type="Proteomes" id="UP000623129"/>
    </source>
</evidence>
<proteinExistence type="predicted"/>
<dbReference type="InterPro" id="IPR051831">
    <property type="entry name" value="Bromodomain_contain_prot"/>
</dbReference>
<dbReference type="PANTHER" id="PTHR22881:SF42">
    <property type="entry name" value="DNA-BINDING BROMODOMAIN-CONTAINING PROTEIN"/>
    <property type="match status" value="1"/>
</dbReference>
<dbReference type="AlphaFoldDB" id="A0A833R5K6"/>
<keyword evidence="6" id="KW-1185">Reference proteome</keyword>
<dbReference type="OrthoDB" id="21449at2759"/>
<dbReference type="PANTHER" id="PTHR22881">
    <property type="entry name" value="BROMODOMAIN CONTAINING PROTEIN"/>
    <property type="match status" value="1"/>
</dbReference>
<feature type="compositionally biased region" description="Basic and acidic residues" evidence="3">
    <location>
        <begin position="301"/>
        <end position="317"/>
    </location>
</feature>
<feature type="compositionally biased region" description="Basic and acidic residues" evidence="3">
    <location>
        <begin position="437"/>
        <end position="450"/>
    </location>
</feature>
<dbReference type="InterPro" id="IPR036427">
    <property type="entry name" value="Bromodomain-like_sf"/>
</dbReference>
<dbReference type="SUPFAM" id="SSF47370">
    <property type="entry name" value="Bromodomain"/>
    <property type="match status" value="1"/>
</dbReference>
<feature type="region of interest" description="Disordered" evidence="3">
    <location>
        <begin position="881"/>
        <end position="907"/>
    </location>
</feature>
<reference evidence="5" key="1">
    <citation type="submission" date="2020-01" db="EMBL/GenBank/DDBJ databases">
        <title>Genome sequence of Kobresia littledalei, the first chromosome-level genome in the family Cyperaceae.</title>
        <authorList>
            <person name="Qu G."/>
        </authorList>
    </citation>
    <scope>NUCLEOTIDE SEQUENCE</scope>
    <source>
        <strain evidence="5">C.B.Clarke</strain>
        <tissue evidence="5">Leaf</tissue>
    </source>
</reference>
<comment type="caution">
    <text evidence="5">The sequence shown here is derived from an EMBL/GenBank/DDBJ whole genome shotgun (WGS) entry which is preliminary data.</text>
</comment>
<evidence type="ECO:0000256" key="2">
    <source>
        <dbReference type="PROSITE-ProRule" id="PRU00035"/>
    </source>
</evidence>
<evidence type="ECO:0000259" key="4">
    <source>
        <dbReference type="PROSITE" id="PS50014"/>
    </source>
</evidence>
<protein>
    <submittedName>
        <fullName evidence="5">Bromodomain and PHD finger-containing protein 3</fullName>
    </submittedName>
</protein>
<sequence length="907" mass="100305">MKSQLRRGRPPRPPPPPPSPSPSPSPPPSPPRRNLRPRLTPRPLLEDFYGMSSSSGDESETERKGRRKVKLVTNLSGGRPTGGRQMADFDLSSSSFVEDEGESEEEVKPLKKRRISGGLGGRVDRLGFDKPPCREVRRSNFSGSGLRGFVSGLSSKSVKRTPLPECKTLEEILDKLQKKDTYGVFAEPVDPEELPDYYDVIEHPMDFSTVKRKLAKNAYCLLEQFEDDVFLICSNAMQYNAPDTIYFRQAHSIQELARSKFQKLRDGVKQPETVDRLKIKTRTLQERNPAIREKYQVRTSIGEKHTNNRREEREMVHRVKKRKREERKVASPPNHSWEERGKLTISNSTKKRSFSRFGQEPISSDISSAGTHVSTEEAGTSLSASCVNTMNDRVDDVHDDEDINISNSSNIKEKSVELNVVVSGFVDNNSCSLGDSQSEKVGELSARESPSRPVDTPVADENRRGPDEIKKPVDMNRRKTYGMCEQQHSLDLDPIYDIFADDPKQLLSIGLETEHYYARSLAQFAAFLGPTAWQIASSRIERSLPAGTKFGRGWVDEFEPVSPPIIFVSNRVEQPRSSRSINNASADAHLGTSSTLRATDRNNRLFGAATLEPLGNNNNVREAQQRSKKVGPTTVMSSQVRKNHTALQGTGEMPRPFLKLPEVSTPRQMSSASMGQNRNSVQANQFGFITKHQVTNQSMTNAPNASNGNSIGMSNVSLGALNRGPSSSKGFLPPVQSVKKEVESPKAVGPPNSGQNSWISFGGPPYETKPSLNAPVPASVPGPVPAFLSTQVRPTSNNVSHNAPVWRVVNTSSRGSSTVSNVAQPLQGQNCNSNPGLVIFPVQRDLTRLQGQLPWQGFMPHNQHMQMKEPQTLRPDLNIMFNSPGSPPGQSSGINLEAQQPDLALQL</sequence>
<feature type="compositionally biased region" description="Pro residues" evidence="3">
    <location>
        <begin position="11"/>
        <end position="31"/>
    </location>
</feature>
<dbReference type="Proteomes" id="UP000623129">
    <property type="component" value="Unassembled WGS sequence"/>
</dbReference>
<dbReference type="InterPro" id="IPR018359">
    <property type="entry name" value="Bromodomain_CS"/>
</dbReference>
<dbReference type="PROSITE" id="PS00633">
    <property type="entry name" value="BROMODOMAIN_1"/>
    <property type="match status" value="1"/>
</dbReference>
<feature type="domain" description="Bromo" evidence="4">
    <location>
        <begin position="177"/>
        <end position="247"/>
    </location>
</feature>
<feature type="region of interest" description="Disordered" evidence="3">
    <location>
        <begin position="301"/>
        <end position="377"/>
    </location>
</feature>
<accession>A0A833R5K6</accession>
<feature type="region of interest" description="Disordered" evidence="3">
    <location>
        <begin position="1"/>
        <end position="104"/>
    </location>
</feature>